<reference evidence="1 2" key="1">
    <citation type="submission" date="2020-03" db="EMBL/GenBank/DDBJ databases">
        <authorList>
            <person name="Wang L."/>
            <person name="He N."/>
            <person name="Li Y."/>
            <person name="Fang Y."/>
            <person name="Zhang F."/>
        </authorList>
    </citation>
    <scope>NUCLEOTIDE SEQUENCE [LARGE SCALE GENOMIC DNA]</scope>
    <source>
        <strain evidence="2">hsmgli-8</strain>
    </source>
</reference>
<evidence type="ECO:0000313" key="1">
    <source>
        <dbReference type="EMBL" id="NJP03630.1"/>
    </source>
</evidence>
<protein>
    <submittedName>
        <fullName evidence="1">Uncharacterized protein</fullName>
    </submittedName>
</protein>
<dbReference type="RefSeq" id="WP_168086198.1">
    <property type="nucleotide sequence ID" value="NZ_JAAVJI010000031.1"/>
</dbReference>
<dbReference type="EMBL" id="JAAVJI010000031">
    <property type="protein sequence ID" value="NJP03630.1"/>
    <property type="molecule type" value="Genomic_DNA"/>
</dbReference>
<dbReference type="Proteomes" id="UP000746535">
    <property type="component" value="Unassembled WGS sequence"/>
</dbReference>
<name>A0ABX0YJJ9_9PSED</name>
<keyword evidence="2" id="KW-1185">Reference proteome</keyword>
<sequence length="92" mass="10179">MADRAHLIAQAQACGNLFRLGREVEAALQMVDLLDQASLLFAIAPVSTQQAWHTLVVSIFSGQELQDWLGLADDLQYELVALLEVLPRVSQF</sequence>
<accession>A0ABX0YJJ9</accession>
<evidence type="ECO:0000313" key="2">
    <source>
        <dbReference type="Proteomes" id="UP000746535"/>
    </source>
</evidence>
<organism evidence="1 2">
    <name type="scientific">Pseudomonas quercus</name>
    <dbReference type="NCBI Taxonomy" id="2722792"/>
    <lineage>
        <taxon>Bacteria</taxon>
        <taxon>Pseudomonadati</taxon>
        <taxon>Pseudomonadota</taxon>
        <taxon>Gammaproteobacteria</taxon>
        <taxon>Pseudomonadales</taxon>
        <taxon>Pseudomonadaceae</taxon>
        <taxon>Pseudomonas</taxon>
    </lineage>
</organism>
<comment type="caution">
    <text evidence="1">The sequence shown here is derived from an EMBL/GenBank/DDBJ whole genome shotgun (WGS) entry which is preliminary data.</text>
</comment>
<gene>
    <name evidence="1" type="ORF">HBH25_22690</name>
</gene>
<proteinExistence type="predicted"/>